<dbReference type="Proteomes" id="UP000769780">
    <property type="component" value="Unassembled WGS sequence"/>
</dbReference>
<evidence type="ECO:0000256" key="5">
    <source>
        <dbReference type="SAM" id="Phobius"/>
    </source>
</evidence>
<feature type="transmembrane region" description="Helical" evidence="5">
    <location>
        <begin position="201"/>
        <end position="223"/>
    </location>
</feature>
<protein>
    <submittedName>
        <fullName evidence="6">LrgB family protein</fullName>
    </submittedName>
</protein>
<keyword evidence="2 5" id="KW-0812">Transmembrane</keyword>
<evidence type="ECO:0000256" key="1">
    <source>
        <dbReference type="ARBA" id="ARBA00004141"/>
    </source>
</evidence>
<evidence type="ECO:0000256" key="2">
    <source>
        <dbReference type="ARBA" id="ARBA00022692"/>
    </source>
</evidence>
<keyword evidence="7" id="KW-1185">Reference proteome</keyword>
<feature type="transmembrane region" description="Helical" evidence="5">
    <location>
        <begin position="30"/>
        <end position="49"/>
    </location>
</feature>
<keyword evidence="3 5" id="KW-1133">Transmembrane helix</keyword>
<evidence type="ECO:0000256" key="3">
    <source>
        <dbReference type="ARBA" id="ARBA00022989"/>
    </source>
</evidence>
<proteinExistence type="predicted"/>
<feature type="transmembrane region" description="Helical" evidence="5">
    <location>
        <begin position="146"/>
        <end position="166"/>
    </location>
</feature>
<name>A0ABS7K1J0_9BACI</name>
<gene>
    <name evidence="6" type="ORF">H0185_04695</name>
</gene>
<dbReference type="Pfam" id="PF04172">
    <property type="entry name" value="LrgB"/>
    <property type="match status" value="1"/>
</dbReference>
<dbReference type="RefSeq" id="WP_221871657.1">
    <property type="nucleotide sequence ID" value="NZ_JACWFH010000007.1"/>
</dbReference>
<sequence>MNSLTLINILLTIIIYMGARKLAHRFPSPFTIPILTTTIIMICIFHFSGISYDAYTPAKEWITALLGPATVALAVPLYKNKDIIKQKLMPAIVGLIIGTLSSIVSAVWLSRAFHLSENIQAASAVKAVTTPVAIETVQIIGGDPTLAAALVVASGLFGAIFGPALLTMMNISEPFSRGLSIGTVSHAIGTSQIMGEGPIQGGVSSVAMGAAAIITPVILSVLYQFL</sequence>
<evidence type="ECO:0000313" key="6">
    <source>
        <dbReference type="EMBL" id="MBY0096101.1"/>
    </source>
</evidence>
<evidence type="ECO:0000256" key="4">
    <source>
        <dbReference type="ARBA" id="ARBA00023136"/>
    </source>
</evidence>
<comment type="caution">
    <text evidence="6">The sequence shown here is derived from an EMBL/GenBank/DDBJ whole genome shotgun (WGS) entry which is preliminary data.</text>
</comment>
<evidence type="ECO:0000313" key="7">
    <source>
        <dbReference type="Proteomes" id="UP000769780"/>
    </source>
</evidence>
<keyword evidence="4 5" id="KW-0472">Membrane</keyword>
<dbReference type="PANTHER" id="PTHR30249">
    <property type="entry name" value="PUTATIVE SEROTONIN TRANSPORTER"/>
    <property type="match status" value="1"/>
</dbReference>
<comment type="subcellular location">
    <subcellularLocation>
        <location evidence="1">Membrane</location>
        <topology evidence="1">Multi-pass membrane protein</topology>
    </subcellularLocation>
</comment>
<reference evidence="6 7" key="1">
    <citation type="submission" date="2020-07" db="EMBL/GenBank/DDBJ databases">
        <title>Fungal Genomes of the International Space Station.</title>
        <authorList>
            <person name="Seuylemezian A."/>
            <person name="Singh N.K."/>
            <person name="Wood J."/>
            <person name="Venkateswaran K."/>
        </authorList>
    </citation>
    <scope>NUCLEOTIDE SEQUENCE [LARGE SCALE GENOMIC DNA]</scope>
    <source>
        <strain evidence="6 7">PL-B2</strain>
    </source>
</reference>
<dbReference type="PANTHER" id="PTHR30249:SF0">
    <property type="entry name" value="PLASTIDAL GLYCOLATE_GLYCERATE TRANSLOCATOR 1, CHLOROPLASTIC"/>
    <property type="match status" value="1"/>
</dbReference>
<feature type="transmembrane region" description="Helical" evidence="5">
    <location>
        <begin position="61"/>
        <end position="78"/>
    </location>
</feature>
<dbReference type="InterPro" id="IPR007300">
    <property type="entry name" value="CidB/LrgB"/>
</dbReference>
<feature type="transmembrane region" description="Helical" evidence="5">
    <location>
        <begin position="90"/>
        <end position="109"/>
    </location>
</feature>
<accession>A0ABS7K1J0</accession>
<dbReference type="EMBL" id="JACWFH010000007">
    <property type="protein sequence ID" value="MBY0096101.1"/>
    <property type="molecule type" value="Genomic_DNA"/>
</dbReference>
<organism evidence="6 7">
    <name type="scientific">Mesobacillus maritimus</name>
    <dbReference type="NCBI Taxonomy" id="1643336"/>
    <lineage>
        <taxon>Bacteria</taxon>
        <taxon>Bacillati</taxon>
        <taxon>Bacillota</taxon>
        <taxon>Bacilli</taxon>
        <taxon>Bacillales</taxon>
        <taxon>Bacillaceae</taxon>
        <taxon>Mesobacillus</taxon>
    </lineage>
</organism>
<feature type="transmembrane region" description="Helical" evidence="5">
    <location>
        <begin position="6"/>
        <end position="23"/>
    </location>
</feature>